<feature type="domain" description="SWIM-type" evidence="6">
    <location>
        <begin position="103"/>
        <end position="139"/>
    </location>
</feature>
<feature type="compositionally biased region" description="Low complexity" evidence="5">
    <location>
        <begin position="404"/>
        <end position="421"/>
    </location>
</feature>
<dbReference type="PROSITE" id="PS50966">
    <property type="entry name" value="ZF_SWIM"/>
    <property type="match status" value="1"/>
</dbReference>
<feature type="region of interest" description="Disordered" evidence="5">
    <location>
        <begin position="524"/>
        <end position="602"/>
    </location>
</feature>
<dbReference type="Pfam" id="PF21055">
    <property type="entry name" value="ZSWIM4-8_C"/>
    <property type="match status" value="1"/>
</dbReference>
<dbReference type="PANTHER" id="PTHR22619">
    <property type="entry name" value="ZINC FINGER SWIM DOMAIN CONTAINING PROTEIN 4, 5, 6"/>
    <property type="match status" value="1"/>
</dbReference>
<feature type="compositionally biased region" description="Low complexity" evidence="5">
    <location>
        <begin position="579"/>
        <end position="589"/>
    </location>
</feature>
<evidence type="ECO:0000256" key="5">
    <source>
        <dbReference type="SAM" id="MobiDB-lite"/>
    </source>
</evidence>
<feature type="compositionally biased region" description="Pro residues" evidence="5">
    <location>
        <begin position="958"/>
        <end position="967"/>
    </location>
</feature>
<proteinExistence type="predicted"/>
<evidence type="ECO:0000256" key="3">
    <source>
        <dbReference type="ARBA" id="ARBA00022833"/>
    </source>
</evidence>
<dbReference type="InterPro" id="IPR057945">
    <property type="entry name" value="TPR_ZSWIM8"/>
</dbReference>
<feature type="compositionally biased region" description="Polar residues" evidence="5">
    <location>
        <begin position="549"/>
        <end position="558"/>
    </location>
</feature>
<dbReference type="GO" id="GO:0008270">
    <property type="term" value="F:zinc ion binding"/>
    <property type="evidence" value="ECO:0007669"/>
    <property type="project" value="UniProtKB-KW"/>
</dbReference>
<reference evidence="7 8" key="1">
    <citation type="journal article" date="2019" name="Commun. Biol.">
        <title>The bagworm genome reveals a unique fibroin gene that provides high tensile strength.</title>
        <authorList>
            <person name="Kono N."/>
            <person name="Nakamura H."/>
            <person name="Ohtoshi R."/>
            <person name="Tomita M."/>
            <person name="Numata K."/>
            <person name="Arakawa K."/>
        </authorList>
    </citation>
    <scope>NUCLEOTIDE SEQUENCE [LARGE SCALE GENOMIC DNA]</scope>
</reference>
<evidence type="ECO:0000256" key="4">
    <source>
        <dbReference type="PROSITE-ProRule" id="PRU00325"/>
    </source>
</evidence>
<dbReference type="Pfam" id="PF04434">
    <property type="entry name" value="SWIM"/>
    <property type="match status" value="1"/>
</dbReference>
<feature type="region of interest" description="Disordered" evidence="5">
    <location>
        <begin position="681"/>
        <end position="701"/>
    </location>
</feature>
<accession>A0A4C1ZNL4</accession>
<dbReference type="InterPro" id="IPR007527">
    <property type="entry name" value="Znf_SWIM"/>
</dbReference>
<dbReference type="STRING" id="151549.A0A4C1ZNL4"/>
<feature type="compositionally biased region" description="Low complexity" evidence="5">
    <location>
        <begin position="1261"/>
        <end position="1270"/>
    </location>
</feature>
<gene>
    <name evidence="7" type="primary">Zswim8</name>
    <name evidence="7" type="ORF">EVAR_65542_1</name>
</gene>
<keyword evidence="3" id="KW-0862">Zinc</keyword>
<dbReference type="Pfam" id="PF25572">
    <property type="entry name" value="TPR_ZSWIM8"/>
    <property type="match status" value="1"/>
</dbReference>
<evidence type="ECO:0000256" key="2">
    <source>
        <dbReference type="ARBA" id="ARBA00022771"/>
    </source>
</evidence>
<feature type="region of interest" description="Disordered" evidence="5">
    <location>
        <begin position="395"/>
        <end position="421"/>
    </location>
</feature>
<sequence>MFTEKTVSTLSELAAKTVACHIPFELVENVYPPVPEQLQLQIAFWSFPDSEDDIRLYSCLANGSADEFQRGEHLFRDRAVKEALQIGFHLSATVVLSMPRAQYNVAVTFDRQKISSCNCTCSSTAHWCSHIVAVCLNRIHMPTQVCLRAPVSESLQRLRRDQLQKFAQYLISELPRQILPTAQRILDELLSAQPNTINTTCGAPDPTAGASAFEYTSWFLDDKTLHNNINKILVKFCVPAPIVFSDVNYLSTSAPPAAAEWTSLLRPLRGREPEGMWNLLSIVREMFKRNDRNAIPLLEIITEELMACEQIVVWWYTTKAALVAWGGGGGGGKHGSGGGNSAAQHACSSLCDEVVVLWRLAALNPGLAPHERDTLHEQFAQWHMKVLDKVAKNRNTHLGGSSGSSGHPRSHTSGSRSHSYGPFINGISENEVFPGFHPAMEACFLEWDDYPIPGVTYARDLNPLYHSPFTIFRHADNKNEQVHQVNSSKAVLNNEMSHNYRLTNADPAMKLHRTLVHRNSRINVDCAIPGPSGQPCVSGDGRNERPQPSDGNHSSVSSEGFCENEEEILQQSGADTDSQESSSPPISSDDAPRRVSNDDSVSDDDCHMYFYDTAAARRAVAGEGSSASTAVTNNVSGGWECGWEVSFARAEGLHAHGHAREACALGVRLARELLARPPALGAGDAAPELRRGRRRHAPPPRVSAASHRLSCLASATLAKCAFLCTVLAEFNEHHELAFRIGLFALEMARPPASTKALEVKLNNQETELVALLKRLPTGIEQLALAREKAEQLRDGTLRNRGPALLPIALASFIFDVLVLSDLDKDNRHLARLPSDEILGFEAAVASLGLKANVSEAEHPLLCEGTRKQRGELALTLLSFYKDDPVKLARIMNKLLDRDIHQLTKGPMVSMYYMNNPRVSSYRVELYPPSIIAAPPPPQAACSVAADMERLVLSEGSGPSPPAHPPPNHGTQQSMSRSKDSRYKGKRMYPSVPNQPSEASAHFMFELAKSVLVKAGGSSSTSLFTQTSCAREHHGPHRGLHMAAFQLGLYALGLHNCVSANWLSRTYSSHVSWITGQAMDIGAPAILFLIDAWEGHLTPPEAASIADKASSGRDIHTVRAAAELALSVLPHAHALNYNEIQRAVLQCKEQSDAMLERACLTVEAAAKGGGVYPEVLYTVARYWHELYLRQANEDSEPTLEEHQYRAPPPLAVPVPYAVPYAFPYHPYPPIYQLQYSGAPAPAPHPPPQYALPPYFVTRGIVPSHPAHAPHPAHQPHPAPLPAAQLPPPHPPAPPPPPPPIQVNHPAPIPPPLPAAAAHGAPVAPLPVPPAPGPPPLPQAQLRRLLAAYRVGMLALETQARRVHDDRPQNKFGRNNKENSCEERWKNYFGSVFACEDLFADENVTATEYMIDHGNEIMMDEIMKTLECLKVENLLDMIGVSSKMLRHGKGTVARLLYQLFNKWFKAKLNRYFTGRNPPYGDHVKWLLRVSKRLGAQYLHQFCVCAVNSVVSPFVLYELCVESAHWLARGGPHHLVMQHLRGTLAPLVHKCQQMYIQCIHQKLYHLTSVEYEEFVSIVLSARTAFQLTPEGNTQFKEWLASLRRLSQKSRTQLLGSKEKSILSPKIHVWIFLIQVVQKRPVDAAQRCPSNERQMTSAADSLYSAVRRAQTVTQHGDAAIQPRLPSS</sequence>
<name>A0A4C1ZNL4_EUMVA</name>
<protein>
    <submittedName>
        <fullName evidence="7">Zinc finger SWIM domain-containing protein 8</fullName>
    </submittedName>
</protein>
<dbReference type="OrthoDB" id="10013584at2759"/>
<feature type="compositionally biased region" description="Pro residues" evidence="5">
    <location>
        <begin position="1271"/>
        <end position="1312"/>
    </location>
</feature>
<dbReference type="GO" id="GO:0031462">
    <property type="term" value="C:Cul2-RING ubiquitin ligase complex"/>
    <property type="evidence" value="ECO:0007669"/>
    <property type="project" value="TreeGrafter"/>
</dbReference>
<dbReference type="Proteomes" id="UP000299102">
    <property type="component" value="Unassembled WGS sequence"/>
</dbReference>
<evidence type="ECO:0000313" key="7">
    <source>
        <dbReference type="EMBL" id="GBP88135.1"/>
    </source>
</evidence>
<keyword evidence="8" id="KW-1185">Reference proteome</keyword>
<dbReference type="EMBL" id="BGZK01001908">
    <property type="protein sequence ID" value="GBP88135.1"/>
    <property type="molecule type" value="Genomic_DNA"/>
</dbReference>
<dbReference type="PANTHER" id="PTHR22619:SF1">
    <property type="entry name" value="ZINC FINGER SWIM DOMAIN-CONTAINING PROTEIN 8"/>
    <property type="match status" value="1"/>
</dbReference>
<keyword evidence="2 4" id="KW-0863">Zinc-finger</keyword>
<evidence type="ECO:0000313" key="8">
    <source>
        <dbReference type="Proteomes" id="UP000299102"/>
    </source>
</evidence>
<feature type="region of interest" description="Disordered" evidence="5">
    <location>
        <begin position="1261"/>
        <end position="1314"/>
    </location>
</feature>
<evidence type="ECO:0000256" key="1">
    <source>
        <dbReference type="ARBA" id="ARBA00022723"/>
    </source>
</evidence>
<comment type="caution">
    <text evidence="7">The sequence shown here is derived from an EMBL/GenBank/DDBJ whole genome shotgun (WGS) entry which is preliminary data.</text>
</comment>
<evidence type="ECO:0000259" key="6">
    <source>
        <dbReference type="PROSITE" id="PS50966"/>
    </source>
</evidence>
<organism evidence="7 8">
    <name type="scientific">Eumeta variegata</name>
    <name type="common">Bagworm moth</name>
    <name type="synonym">Eumeta japonica</name>
    <dbReference type="NCBI Taxonomy" id="151549"/>
    <lineage>
        <taxon>Eukaryota</taxon>
        <taxon>Metazoa</taxon>
        <taxon>Ecdysozoa</taxon>
        <taxon>Arthropoda</taxon>
        <taxon>Hexapoda</taxon>
        <taxon>Insecta</taxon>
        <taxon>Pterygota</taxon>
        <taxon>Neoptera</taxon>
        <taxon>Endopterygota</taxon>
        <taxon>Lepidoptera</taxon>
        <taxon>Glossata</taxon>
        <taxon>Ditrysia</taxon>
        <taxon>Tineoidea</taxon>
        <taxon>Psychidae</taxon>
        <taxon>Oiketicinae</taxon>
        <taxon>Eumeta</taxon>
    </lineage>
</organism>
<feature type="region of interest" description="Disordered" evidence="5">
    <location>
        <begin position="952"/>
        <end position="994"/>
    </location>
</feature>
<dbReference type="InterPro" id="IPR048370">
    <property type="entry name" value="ZSWIM4-8_C"/>
</dbReference>
<keyword evidence="1" id="KW-0479">Metal-binding</keyword>